<keyword evidence="9" id="KW-1185">Reference proteome</keyword>
<comment type="caution">
    <text evidence="8">The sequence shown here is derived from an EMBL/GenBank/DDBJ whole genome shotgun (WGS) entry which is preliminary data.</text>
</comment>
<proteinExistence type="predicted"/>
<accession>A0ABV7RTS0</accession>
<dbReference type="Gene3D" id="1.10.760.10">
    <property type="entry name" value="Cytochrome c-like domain"/>
    <property type="match status" value="1"/>
</dbReference>
<keyword evidence="6" id="KW-0472">Membrane</keyword>
<organism evidence="8 9">
    <name type="scientific">Lysobacter cavernae</name>
    <dbReference type="NCBI Taxonomy" id="1685901"/>
    <lineage>
        <taxon>Bacteria</taxon>
        <taxon>Pseudomonadati</taxon>
        <taxon>Pseudomonadota</taxon>
        <taxon>Gammaproteobacteria</taxon>
        <taxon>Lysobacterales</taxon>
        <taxon>Lysobacteraceae</taxon>
        <taxon>Lysobacter</taxon>
    </lineage>
</organism>
<sequence length="492" mass="55214">MAETVHTAATNRPKRWWLWALLVLLLLGAMLGGIAWYKLFREEPQPDWVTATPEMRFKYGSIGAENDAGIPYWIFYVLPRMFPEKLPGPGGYASFGVAWEEGQELPIGFTKKTIGFPRVANTCATCHMASYRKTPDENPTFVAAGPGHTLNLGAFFRFLVDCAKDPRFNADNLLHEIRLVTELSWLDRLIYRYALIPITKQRLLEREAQFAWIYRKDFPDWGRGRDDGMNLTKYFMLELPMDNSLGPTDMPPIWNLKKYARPGTTMNFAGDSHDAQSVIIDSALGLMNAAPKSNNEFLGHVRWLQEYLSALPPPKYPFPIDATLAASGQPVFAAHCASCHASDRTGTRQPLAGIDTDRERIDAWNAQNAIAANRVVSGFGIQRKGLVEEDLIGYNPPFLDGLWLRAPYLHNGAVPTLRDMLTPPAQRPVVFWRGYDLYDPVNVGFVTQGAEAERVGTRHDTRQRANGNQGHAFGTDLPGNEKSALLEYLKTL</sequence>
<keyword evidence="1 4" id="KW-0349">Heme</keyword>
<feature type="transmembrane region" description="Helical" evidence="6">
    <location>
        <begin position="16"/>
        <end position="37"/>
    </location>
</feature>
<reference evidence="9" key="1">
    <citation type="journal article" date="2019" name="Int. J. Syst. Evol. Microbiol.">
        <title>The Global Catalogue of Microorganisms (GCM) 10K type strain sequencing project: providing services to taxonomists for standard genome sequencing and annotation.</title>
        <authorList>
            <consortium name="The Broad Institute Genomics Platform"/>
            <consortium name="The Broad Institute Genome Sequencing Center for Infectious Disease"/>
            <person name="Wu L."/>
            <person name="Ma J."/>
        </authorList>
    </citation>
    <scope>NUCLEOTIDE SEQUENCE [LARGE SCALE GENOMIC DNA]</scope>
    <source>
        <strain evidence="9">KCTC 42875</strain>
    </source>
</reference>
<dbReference type="Proteomes" id="UP001595740">
    <property type="component" value="Unassembled WGS sequence"/>
</dbReference>
<feature type="compositionally biased region" description="Basic and acidic residues" evidence="5">
    <location>
        <begin position="454"/>
        <end position="463"/>
    </location>
</feature>
<name>A0ABV7RTS0_9GAMM</name>
<feature type="domain" description="Cytochrome c" evidence="7">
    <location>
        <begin position="323"/>
        <end position="492"/>
    </location>
</feature>
<dbReference type="InterPro" id="IPR051395">
    <property type="entry name" value="Cytochrome_c_Peroxidase/MauG"/>
</dbReference>
<dbReference type="InterPro" id="IPR036909">
    <property type="entry name" value="Cyt_c-like_dom_sf"/>
</dbReference>
<keyword evidence="6" id="KW-0812">Transmembrane</keyword>
<evidence type="ECO:0000256" key="3">
    <source>
        <dbReference type="ARBA" id="ARBA00023004"/>
    </source>
</evidence>
<feature type="region of interest" description="Disordered" evidence="5">
    <location>
        <begin position="454"/>
        <end position="478"/>
    </location>
</feature>
<evidence type="ECO:0000313" key="9">
    <source>
        <dbReference type="Proteomes" id="UP001595740"/>
    </source>
</evidence>
<dbReference type="EMBL" id="JBHRXK010000004">
    <property type="protein sequence ID" value="MFC3551593.1"/>
    <property type="molecule type" value="Genomic_DNA"/>
</dbReference>
<evidence type="ECO:0000256" key="4">
    <source>
        <dbReference type="PROSITE-ProRule" id="PRU00433"/>
    </source>
</evidence>
<evidence type="ECO:0000256" key="1">
    <source>
        <dbReference type="ARBA" id="ARBA00022617"/>
    </source>
</evidence>
<dbReference type="SUPFAM" id="SSF46626">
    <property type="entry name" value="Cytochrome c"/>
    <property type="match status" value="1"/>
</dbReference>
<protein>
    <recommendedName>
        <fullName evidence="7">Cytochrome c domain-containing protein</fullName>
    </recommendedName>
</protein>
<evidence type="ECO:0000313" key="8">
    <source>
        <dbReference type="EMBL" id="MFC3551593.1"/>
    </source>
</evidence>
<evidence type="ECO:0000259" key="7">
    <source>
        <dbReference type="PROSITE" id="PS51007"/>
    </source>
</evidence>
<evidence type="ECO:0000256" key="5">
    <source>
        <dbReference type="SAM" id="MobiDB-lite"/>
    </source>
</evidence>
<dbReference type="RefSeq" id="WP_386759351.1">
    <property type="nucleotide sequence ID" value="NZ_JBHRXK010000004.1"/>
</dbReference>
<keyword evidence="3 4" id="KW-0408">Iron</keyword>
<dbReference type="Pfam" id="PF21419">
    <property type="entry name" value="RoxA-like_Cyt-c"/>
    <property type="match status" value="1"/>
</dbReference>
<evidence type="ECO:0000256" key="2">
    <source>
        <dbReference type="ARBA" id="ARBA00022723"/>
    </source>
</evidence>
<keyword evidence="2 4" id="KW-0479">Metal-binding</keyword>
<gene>
    <name evidence="8" type="ORF">ACFOLC_11295</name>
</gene>
<dbReference type="PROSITE" id="PS51007">
    <property type="entry name" value="CYTC"/>
    <property type="match status" value="1"/>
</dbReference>
<dbReference type="PANTHER" id="PTHR30600">
    <property type="entry name" value="CYTOCHROME C PEROXIDASE-RELATED"/>
    <property type="match status" value="1"/>
</dbReference>
<keyword evidence="6" id="KW-1133">Transmembrane helix</keyword>
<dbReference type="PANTHER" id="PTHR30600:SF9">
    <property type="entry name" value="BLR7738 PROTEIN"/>
    <property type="match status" value="1"/>
</dbReference>
<dbReference type="InterPro" id="IPR009056">
    <property type="entry name" value="Cyt_c-like_dom"/>
</dbReference>
<evidence type="ECO:0000256" key="6">
    <source>
        <dbReference type="SAM" id="Phobius"/>
    </source>
</evidence>